<organism evidence="2 3">
    <name type="scientific">Luteolibacter flavescens</name>
    <dbReference type="NCBI Taxonomy" id="1859460"/>
    <lineage>
        <taxon>Bacteria</taxon>
        <taxon>Pseudomonadati</taxon>
        <taxon>Verrucomicrobiota</taxon>
        <taxon>Verrucomicrobiia</taxon>
        <taxon>Verrucomicrobiales</taxon>
        <taxon>Verrucomicrobiaceae</taxon>
        <taxon>Luteolibacter</taxon>
    </lineage>
</organism>
<dbReference type="Gene3D" id="1.10.10.10">
    <property type="entry name" value="Winged helix-like DNA-binding domain superfamily/Winged helix DNA-binding domain"/>
    <property type="match status" value="1"/>
</dbReference>
<dbReference type="SUPFAM" id="SSF88659">
    <property type="entry name" value="Sigma3 and sigma4 domains of RNA polymerase sigma factors"/>
    <property type="match status" value="1"/>
</dbReference>
<dbReference type="EMBL" id="JAPDDS010000004">
    <property type="protein sequence ID" value="MCW1884878.1"/>
    <property type="molecule type" value="Genomic_DNA"/>
</dbReference>
<dbReference type="NCBIfam" id="TIGR02999">
    <property type="entry name" value="Sig-70_X6"/>
    <property type="match status" value="1"/>
</dbReference>
<feature type="domain" description="RNA polymerase sigma-70 ECF-like HTH" evidence="1">
    <location>
        <begin position="25"/>
        <end position="181"/>
    </location>
</feature>
<gene>
    <name evidence="2" type="ORF">OKA04_09070</name>
</gene>
<dbReference type="RefSeq" id="WP_264500835.1">
    <property type="nucleotide sequence ID" value="NZ_JAPDDS010000004.1"/>
</dbReference>
<comment type="caution">
    <text evidence="2">The sequence shown here is derived from an EMBL/GenBank/DDBJ whole genome shotgun (WGS) entry which is preliminary data.</text>
</comment>
<evidence type="ECO:0000259" key="1">
    <source>
        <dbReference type="Pfam" id="PF07638"/>
    </source>
</evidence>
<dbReference type="InterPro" id="IPR011517">
    <property type="entry name" value="RNA_pol_sigma70_ECF-like"/>
</dbReference>
<keyword evidence="3" id="KW-1185">Reference proteome</keyword>
<dbReference type="InterPro" id="IPR013324">
    <property type="entry name" value="RNA_pol_sigma_r3/r4-like"/>
</dbReference>
<dbReference type="InterPro" id="IPR053812">
    <property type="entry name" value="HTH_Sigma70_ECF-like"/>
</dbReference>
<name>A0ABT3FMU0_9BACT</name>
<accession>A0ABT3FMU0</accession>
<sequence length="190" mass="21527">MSEQVQCATFASFQDGPFSTGGLTSHRMLPLVYDKLRRLAASKMFRERGLQTLQPTALVHEAWLRLVSSKSDWHSQAHFLGAAAEAMRRVLVDRSRSKSALKRQTVEPEPDSSTVSHPHVDHLVIIHESLKILEKEDPMAAEIVVLKFFSGFTSEEIASMSFQSVRAVERQWTFAKARLFKIIRDDLQSC</sequence>
<dbReference type="Pfam" id="PF07638">
    <property type="entry name" value="Sigma70_ECF"/>
    <property type="match status" value="1"/>
</dbReference>
<proteinExistence type="predicted"/>
<evidence type="ECO:0000313" key="2">
    <source>
        <dbReference type="EMBL" id="MCW1884878.1"/>
    </source>
</evidence>
<protein>
    <submittedName>
        <fullName evidence="2">ECF-type sigma factor</fullName>
    </submittedName>
</protein>
<reference evidence="2 3" key="1">
    <citation type="submission" date="2022-10" db="EMBL/GenBank/DDBJ databases">
        <title>Luteolibacter flavescens strain MCCC 1K03193, whole genome shotgun sequencing project.</title>
        <authorList>
            <person name="Zhao G."/>
            <person name="Shen L."/>
        </authorList>
    </citation>
    <scope>NUCLEOTIDE SEQUENCE [LARGE SCALE GENOMIC DNA]</scope>
    <source>
        <strain evidence="2 3">MCCC 1K03193</strain>
    </source>
</reference>
<dbReference type="Proteomes" id="UP001207930">
    <property type="component" value="Unassembled WGS sequence"/>
</dbReference>
<evidence type="ECO:0000313" key="3">
    <source>
        <dbReference type="Proteomes" id="UP001207930"/>
    </source>
</evidence>
<dbReference type="InterPro" id="IPR036388">
    <property type="entry name" value="WH-like_DNA-bd_sf"/>
</dbReference>